<name>A0A0C9V7E4_SPHS4</name>
<evidence type="ECO:0000313" key="2">
    <source>
        <dbReference type="Proteomes" id="UP000054279"/>
    </source>
</evidence>
<dbReference type="Proteomes" id="UP000054279">
    <property type="component" value="Unassembled WGS sequence"/>
</dbReference>
<organism evidence="1 2">
    <name type="scientific">Sphaerobolus stellatus (strain SS14)</name>
    <dbReference type="NCBI Taxonomy" id="990650"/>
    <lineage>
        <taxon>Eukaryota</taxon>
        <taxon>Fungi</taxon>
        <taxon>Dikarya</taxon>
        <taxon>Basidiomycota</taxon>
        <taxon>Agaricomycotina</taxon>
        <taxon>Agaricomycetes</taxon>
        <taxon>Phallomycetidae</taxon>
        <taxon>Geastrales</taxon>
        <taxon>Sphaerobolaceae</taxon>
        <taxon>Sphaerobolus</taxon>
    </lineage>
</organism>
<dbReference type="AlphaFoldDB" id="A0A0C9V7E4"/>
<proteinExistence type="predicted"/>
<evidence type="ECO:0000313" key="1">
    <source>
        <dbReference type="EMBL" id="KIJ33340.1"/>
    </source>
</evidence>
<keyword evidence="2" id="KW-1185">Reference proteome</keyword>
<gene>
    <name evidence="1" type="ORF">M422DRAFT_264735</name>
</gene>
<dbReference type="HOGENOM" id="CLU_1402963_0_0_1"/>
<accession>A0A0C9V7E4</accession>
<dbReference type="EMBL" id="KN837214">
    <property type="protein sequence ID" value="KIJ33340.1"/>
    <property type="molecule type" value="Genomic_DNA"/>
</dbReference>
<sequence>MVETADYEDDKVIVVKFSQGLNPAIQNRVAEAKYGPDFEDPEAWYEATCLASDNKVANRIFERNVRTFSTAQSALKAPVSIPKAPVVPFRFLPFIPPATHPNPPPRPAEGPVPMDTGHVAQDCPQCFDVRSMTTKEQLAWAQQMLTNADLASVPTGGSEAEAVAEVEA</sequence>
<reference evidence="1 2" key="1">
    <citation type="submission" date="2014-06" db="EMBL/GenBank/DDBJ databases">
        <title>Evolutionary Origins and Diversification of the Mycorrhizal Mutualists.</title>
        <authorList>
            <consortium name="DOE Joint Genome Institute"/>
            <consortium name="Mycorrhizal Genomics Consortium"/>
            <person name="Kohler A."/>
            <person name="Kuo A."/>
            <person name="Nagy L.G."/>
            <person name="Floudas D."/>
            <person name="Copeland A."/>
            <person name="Barry K.W."/>
            <person name="Cichocki N."/>
            <person name="Veneault-Fourrey C."/>
            <person name="LaButti K."/>
            <person name="Lindquist E.A."/>
            <person name="Lipzen A."/>
            <person name="Lundell T."/>
            <person name="Morin E."/>
            <person name="Murat C."/>
            <person name="Riley R."/>
            <person name="Ohm R."/>
            <person name="Sun H."/>
            <person name="Tunlid A."/>
            <person name="Henrissat B."/>
            <person name="Grigoriev I.V."/>
            <person name="Hibbett D.S."/>
            <person name="Martin F."/>
        </authorList>
    </citation>
    <scope>NUCLEOTIDE SEQUENCE [LARGE SCALE GENOMIC DNA]</scope>
    <source>
        <strain evidence="1 2">SS14</strain>
    </source>
</reference>
<protein>
    <submittedName>
        <fullName evidence="1">Uncharacterized protein</fullName>
    </submittedName>
</protein>